<evidence type="ECO:0000256" key="19">
    <source>
        <dbReference type="SAM" id="Phobius"/>
    </source>
</evidence>
<dbReference type="FunFam" id="2.60.40.60:FF:000068">
    <property type="entry name" value="Desmoglein 1"/>
    <property type="match status" value="1"/>
</dbReference>
<keyword evidence="10 16" id="KW-0130">Cell adhesion</keyword>
<dbReference type="GO" id="GO:0005886">
    <property type="term" value="C:plasma membrane"/>
    <property type="evidence" value="ECO:0007669"/>
    <property type="project" value="UniProtKB-SubCell"/>
</dbReference>
<feature type="compositionally biased region" description="Low complexity" evidence="18">
    <location>
        <begin position="835"/>
        <end position="846"/>
    </location>
</feature>
<keyword evidence="6" id="KW-0479">Metal-binding</keyword>
<feature type="transmembrane region" description="Helical" evidence="19">
    <location>
        <begin position="594"/>
        <end position="622"/>
    </location>
</feature>
<dbReference type="GeneTree" id="ENSGT01030000234624"/>
<dbReference type="GO" id="GO:0045216">
    <property type="term" value="P:cell-cell junction organization"/>
    <property type="evidence" value="ECO:0007669"/>
    <property type="project" value="UniProtKB-ARBA"/>
</dbReference>
<dbReference type="InterPro" id="IPR015919">
    <property type="entry name" value="Cadherin-like_sf"/>
</dbReference>
<dbReference type="FunFam" id="2.60.40.60:FF:000011">
    <property type="entry name" value="Cadherin 1"/>
    <property type="match status" value="1"/>
</dbReference>
<feature type="signal peptide" evidence="20">
    <location>
        <begin position="1"/>
        <end position="25"/>
    </location>
</feature>
<keyword evidence="14" id="KW-0325">Glycoprotein</keyword>
<feature type="domain" description="Cadherin" evidence="21">
    <location>
        <begin position="145"/>
        <end position="254"/>
    </location>
</feature>
<dbReference type="SUPFAM" id="SSF49313">
    <property type="entry name" value="Cadherin-like"/>
    <property type="match status" value="5"/>
</dbReference>
<evidence type="ECO:0000256" key="15">
    <source>
        <dbReference type="PROSITE-ProRule" id="PRU00043"/>
    </source>
</evidence>
<reference evidence="22" key="2">
    <citation type="submission" date="2025-08" db="UniProtKB">
        <authorList>
            <consortium name="Ensembl"/>
        </authorList>
    </citation>
    <scope>IDENTIFICATION</scope>
</reference>
<feature type="domain" description="Cadherin" evidence="21">
    <location>
        <begin position="64"/>
        <end position="145"/>
    </location>
</feature>
<dbReference type="PRINTS" id="PR01818">
    <property type="entry name" value="DESMOCADHERN"/>
</dbReference>
<evidence type="ECO:0000256" key="18">
    <source>
        <dbReference type="SAM" id="MobiDB-lite"/>
    </source>
</evidence>
<evidence type="ECO:0000256" key="16">
    <source>
        <dbReference type="RuleBase" id="RU003318"/>
    </source>
</evidence>
<comment type="function">
    <text evidence="17">A component of desmosome cell-cell junctions which are required for positive regulation of cellular adhesion. Involved in the interaction of plaque proteins and intermediate filaments mediating cell-cell adhesion.</text>
</comment>
<dbReference type="Gene3D" id="2.60.40.60">
    <property type="entry name" value="Cadherins"/>
    <property type="match status" value="5"/>
</dbReference>
<dbReference type="InterPro" id="IPR009122">
    <property type="entry name" value="Desmosomal_cadherin"/>
</dbReference>
<evidence type="ECO:0000256" key="9">
    <source>
        <dbReference type="ARBA" id="ARBA00022837"/>
    </source>
</evidence>
<keyword evidence="7 20" id="KW-0732">Signal</keyword>
<dbReference type="Proteomes" id="UP000265040">
    <property type="component" value="Chromosome 17"/>
</dbReference>
<dbReference type="FunFam" id="2.60.40.60:FF:000031">
    <property type="entry name" value="Cadherin 3"/>
    <property type="match status" value="1"/>
</dbReference>
<dbReference type="PANTHER" id="PTHR24025">
    <property type="entry name" value="DESMOGLEIN FAMILY MEMBER"/>
    <property type="match status" value="1"/>
</dbReference>
<dbReference type="FunFam" id="2.60.40.60:FF:000074">
    <property type="entry name" value="Desmoglein 4"/>
    <property type="match status" value="1"/>
</dbReference>
<dbReference type="Pfam" id="PF00028">
    <property type="entry name" value="Cadherin"/>
    <property type="match status" value="4"/>
</dbReference>
<dbReference type="PANTHER" id="PTHR24025:SF1">
    <property type="entry name" value="DESMOGLEIN-2"/>
    <property type="match status" value="1"/>
</dbReference>
<feature type="compositionally biased region" description="Basic and acidic residues" evidence="18">
    <location>
        <begin position="853"/>
        <end position="865"/>
    </location>
</feature>
<keyword evidence="11" id="KW-0965">Cell junction</keyword>
<evidence type="ECO:0000313" key="23">
    <source>
        <dbReference type="Proteomes" id="UP000265040"/>
    </source>
</evidence>
<dbReference type="FunFam" id="4.10.900.10:FF:000003">
    <property type="entry name" value="Desmoglein 1"/>
    <property type="match status" value="1"/>
</dbReference>
<dbReference type="GO" id="GO:0005509">
    <property type="term" value="F:calcium ion binding"/>
    <property type="evidence" value="ECO:0007669"/>
    <property type="project" value="UniProtKB-UniRule"/>
</dbReference>
<keyword evidence="9 15" id="KW-0106">Calcium</keyword>
<reference evidence="22" key="3">
    <citation type="submission" date="2025-09" db="UniProtKB">
        <authorList>
            <consortium name="Ensembl"/>
        </authorList>
    </citation>
    <scope>IDENTIFICATION</scope>
</reference>
<keyword evidence="4" id="KW-0165">Cleavage on pair of basic residues</keyword>
<sequence>MAPLLKCGVLMSLGFLFLAPVPLEGKGNWPPLHRQRREWIIAPRRLLENHDYTGLESIARIRSDKETSQSITYFLRGPGVDQAPTGRFSIDRETGFVKIHAILDREEIATYHLKGEARYRDGSLAEKDIDLNIIVEDVNDCPPVIKARQVGSVNESSAAGTFVMKVIATDADQENTAHSRIYYSIVEESSTAGMFLINSQTGEVTVRQNTLDREKKDTYKLTVKATDMNGEGGLTGTGEIEIKILDINDNIPKLEKEWYEGRVEENTANVEVMRIKAVDMDLMYTDNWLAVFEIVSGNEAGYFTITTDPKTNEGIVMINKSLNYEEIKELNLGVVVHNKAEYNFGSTVITGASGTKSYPVKINVINQKEAPHFHPGVKVVTISEDHSSTYINKVITNYAAIDSDTLLKATNVRYAKIQDDDNWLIIDEKTADIRLNKLPDRESKFLINGTYYAKIICITTDMPAKTATGTIAIQVEDFNDHCPKLTTTTHTMCLEDNVIYATAVDEDAFPNSAPFEFTVIQGDDKGKWTVEHLNETTAILRDQANLWPGTYKVAVEVKDQQGKSCADVQMMDVVVCTCHEDTKACLSRSTSTKVFGTAGILLLLLGMLLLLLVPLLLLFCLCGGVPALGDFKAIPFDTKQQLISYHTEGQGEDKEVPLLHVPVEVGGGATQVNINTYGKKGYQEDSAQFGAAGGGVALGGLNTSTLTTENMHMYNQYRHFGRQDEMDFTGTGMITGQQQHLFYDGMALSDQFLGEYYMTKSNHAAQHQQLKDGLLVYDYEGQESPAGSVGCCSLLENDCDLAFLDDLGPKFKTLAEICQGSTLVTESVDAQVSVPPVRPVSPVRPSTHTHIHTHTETVRDRDRVNTRNTSNVASGSSTIIQEERITERGQGAATVPRVYVQDKTAIPSQTLLVQQPTMYYAATPMYVVDPKPQVVLVAGGAHQAVGQVGQVGLSQGVMHVGGLQGSQGMVLVDRQVGMGGAGQVGQGISQGTVSRSRVLVVENGSSGGEQGEHLTQGFFQTGRRSPVQGLEVKGQGLQVKTQTFSLGSRGSAESNEDFTLTATPELQGSQRVVVQRKKVSVTERNVESSTRA</sequence>
<gene>
    <name evidence="22" type="primary">DSG2</name>
</gene>
<evidence type="ECO:0000256" key="8">
    <source>
        <dbReference type="ARBA" id="ARBA00022737"/>
    </source>
</evidence>
<evidence type="ECO:0000256" key="4">
    <source>
        <dbReference type="ARBA" id="ARBA00022685"/>
    </source>
</evidence>
<accession>A0A3Q1HZW4</accession>
<dbReference type="PRINTS" id="PR00205">
    <property type="entry name" value="CADHERIN"/>
</dbReference>
<evidence type="ECO:0000256" key="6">
    <source>
        <dbReference type="ARBA" id="ARBA00022723"/>
    </source>
</evidence>
<dbReference type="InterPro" id="IPR050971">
    <property type="entry name" value="Cadherin-domain_protein"/>
</dbReference>
<keyword evidence="3" id="KW-1003">Cell membrane</keyword>
<evidence type="ECO:0000256" key="7">
    <source>
        <dbReference type="ARBA" id="ARBA00022729"/>
    </source>
</evidence>
<evidence type="ECO:0000256" key="10">
    <source>
        <dbReference type="ARBA" id="ARBA00022889"/>
    </source>
</evidence>
<feature type="domain" description="Cadherin" evidence="21">
    <location>
        <begin position="255"/>
        <end position="373"/>
    </location>
</feature>
<dbReference type="Gene3D" id="4.10.900.10">
    <property type="entry name" value="TCF3-CBD (Catenin binding domain)"/>
    <property type="match status" value="1"/>
</dbReference>
<reference evidence="22" key="1">
    <citation type="submission" date="2021-04" db="EMBL/GenBank/DDBJ databases">
        <authorList>
            <consortium name="Wellcome Sanger Institute Data Sharing"/>
        </authorList>
    </citation>
    <scope>NUCLEOTIDE SEQUENCE [LARGE SCALE GENOMIC DNA]</scope>
</reference>
<dbReference type="STRING" id="64144.ENSATEP00000013390"/>
<dbReference type="Ensembl" id="ENSATET00000013608.3">
    <property type="protein sequence ID" value="ENSATEP00000013390.1"/>
    <property type="gene ID" value="ENSATEG00000009363.3"/>
</dbReference>
<dbReference type="InParanoid" id="A0A3Q1HZW4"/>
<evidence type="ECO:0000256" key="17">
    <source>
        <dbReference type="RuleBase" id="RU004358"/>
    </source>
</evidence>
<evidence type="ECO:0000256" key="1">
    <source>
        <dbReference type="ARBA" id="ARBA00004251"/>
    </source>
</evidence>
<dbReference type="OrthoDB" id="8961010at2759"/>
<dbReference type="PROSITE" id="PS00232">
    <property type="entry name" value="CADHERIN_1"/>
    <property type="match status" value="2"/>
</dbReference>
<keyword evidence="13 19" id="KW-0472">Membrane</keyword>
<feature type="compositionally biased region" description="Polar residues" evidence="18">
    <location>
        <begin position="866"/>
        <end position="878"/>
    </location>
</feature>
<evidence type="ECO:0000256" key="13">
    <source>
        <dbReference type="ARBA" id="ARBA00023136"/>
    </source>
</evidence>
<keyword evidence="5 16" id="KW-0812">Transmembrane</keyword>
<protein>
    <recommendedName>
        <fullName evidence="21">Cadherin domain-containing protein</fullName>
    </recommendedName>
</protein>
<evidence type="ECO:0000256" key="5">
    <source>
        <dbReference type="ARBA" id="ARBA00022692"/>
    </source>
</evidence>
<evidence type="ECO:0000256" key="2">
    <source>
        <dbReference type="ARBA" id="ARBA00004568"/>
    </source>
</evidence>
<dbReference type="AlphaFoldDB" id="A0A3Q1HZW4"/>
<evidence type="ECO:0000256" key="3">
    <source>
        <dbReference type="ARBA" id="ARBA00022475"/>
    </source>
</evidence>
<keyword evidence="12 19" id="KW-1133">Transmembrane helix</keyword>
<evidence type="ECO:0000259" key="21">
    <source>
        <dbReference type="PROSITE" id="PS50268"/>
    </source>
</evidence>
<comment type="subcellular location">
    <subcellularLocation>
        <location evidence="2">Cell junction</location>
        <location evidence="2">Desmosome</location>
    </subcellularLocation>
    <subcellularLocation>
        <location evidence="1 16">Cell membrane</location>
        <topology evidence="1 16">Single-pass type I membrane protein</topology>
    </subcellularLocation>
</comment>
<dbReference type="InterPro" id="IPR027397">
    <property type="entry name" value="Catenin-bd_sf"/>
</dbReference>
<dbReference type="PROSITE" id="PS50268">
    <property type="entry name" value="CADHERIN_2"/>
    <property type="match status" value="4"/>
</dbReference>
<evidence type="ECO:0000256" key="12">
    <source>
        <dbReference type="ARBA" id="ARBA00022989"/>
    </source>
</evidence>
<name>A0A3Q1HZW4_ANATE</name>
<dbReference type="GO" id="GO:0030057">
    <property type="term" value="C:desmosome"/>
    <property type="evidence" value="ECO:0007669"/>
    <property type="project" value="UniProtKB-SubCell"/>
</dbReference>
<keyword evidence="8" id="KW-0677">Repeat</keyword>
<organism evidence="22 23">
    <name type="scientific">Anabas testudineus</name>
    <name type="common">Climbing perch</name>
    <name type="synonym">Anthias testudineus</name>
    <dbReference type="NCBI Taxonomy" id="64144"/>
    <lineage>
        <taxon>Eukaryota</taxon>
        <taxon>Metazoa</taxon>
        <taxon>Chordata</taxon>
        <taxon>Craniata</taxon>
        <taxon>Vertebrata</taxon>
        <taxon>Euteleostomi</taxon>
        <taxon>Actinopterygii</taxon>
        <taxon>Neopterygii</taxon>
        <taxon>Teleostei</taxon>
        <taxon>Neoteleostei</taxon>
        <taxon>Acanthomorphata</taxon>
        <taxon>Anabantaria</taxon>
        <taxon>Anabantiformes</taxon>
        <taxon>Anabantoidei</taxon>
        <taxon>Anabantidae</taxon>
        <taxon>Anabas</taxon>
    </lineage>
</organism>
<dbReference type="GO" id="GO:0055113">
    <property type="term" value="P:epiboly involved in gastrulation with mouth forming second"/>
    <property type="evidence" value="ECO:0007669"/>
    <property type="project" value="UniProtKB-ARBA"/>
</dbReference>
<dbReference type="GO" id="GO:0007156">
    <property type="term" value="P:homophilic cell adhesion via plasma membrane adhesion molecules"/>
    <property type="evidence" value="ECO:0007669"/>
    <property type="project" value="InterPro"/>
</dbReference>
<feature type="chain" id="PRO_5018550681" description="Cadherin domain-containing protein" evidence="20">
    <location>
        <begin position="26"/>
        <end position="1092"/>
    </location>
</feature>
<dbReference type="OMA" id="FDEHFLD"/>
<proteinExistence type="predicted"/>
<dbReference type="FunFam" id="2.60.40.60:FF:000083">
    <property type="entry name" value="Desmoglein 1"/>
    <property type="match status" value="1"/>
</dbReference>
<dbReference type="Pfam" id="PF01049">
    <property type="entry name" value="CADH_Y-type_LIR"/>
    <property type="match status" value="1"/>
</dbReference>
<evidence type="ECO:0000256" key="14">
    <source>
        <dbReference type="ARBA" id="ARBA00023180"/>
    </source>
</evidence>
<feature type="region of interest" description="Disordered" evidence="18">
    <location>
        <begin position="835"/>
        <end position="878"/>
    </location>
</feature>
<dbReference type="SMART" id="SM00112">
    <property type="entry name" value="CA"/>
    <property type="match status" value="4"/>
</dbReference>
<dbReference type="InterPro" id="IPR002126">
    <property type="entry name" value="Cadherin-like_dom"/>
</dbReference>
<keyword evidence="23" id="KW-1185">Reference proteome</keyword>
<dbReference type="CDD" id="cd11304">
    <property type="entry name" value="Cadherin_repeat"/>
    <property type="match status" value="3"/>
</dbReference>
<evidence type="ECO:0000256" key="20">
    <source>
        <dbReference type="SAM" id="SignalP"/>
    </source>
</evidence>
<dbReference type="InterPro" id="IPR000233">
    <property type="entry name" value="Cadherin_Y-type_LIR"/>
</dbReference>
<evidence type="ECO:0000313" key="22">
    <source>
        <dbReference type="Ensembl" id="ENSATEP00000013390.1"/>
    </source>
</evidence>
<feature type="domain" description="Cadherin" evidence="21">
    <location>
        <begin position="374"/>
        <end position="485"/>
    </location>
</feature>
<evidence type="ECO:0000256" key="11">
    <source>
        <dbReference type="ARBA" id="ARBA00022949"/>
    </source>
</evidence>
<dbReference type="InterPro" id="IPR020894">
    <property type="entry name" value="Cadherin_CS"/>
</dbReference>